<dbReference type="InterPro" id="IPR001279">
    <property type="entry name" value="Metallo-B-lactamas"/>
</dbReference>
<dbReference type="InterPro" id="IPR036866">
    <property type="entry name" value="RibonucZ/Hydroxyglut_hydro"/>
</dbReference>
<protein>
    <submittedName>
        <fullName evidence="2">MBL fold metallo-hydrolase</fullName>
    </submittedName>
</protein>
<dbReference type="SMART" id="SM00849">
    <property type="entry name" value="Lactamase_B"/>
    <property type="match status" value="1"/>
</dbReference>
<organism evidence="2 3">
    <name type="scientific">Rothia amarae</name>
    <dbReference type="NCBI Taxonomy" id="169480"/>
    <lineage>
        <taxon>Bacteria</taxon>
        <taxon>Bacillati</taxon>
        <taxon>Actinomycetota</taxon>
        <taxon>Actinomycetes</taxon>
        <taxon>Micrococcales</taxon>
        <taxon>Micrococcaceae</taxon>
        <taxon>Rothia</taxon>
    </lineage>
</organism>
<dbReference type="PANTHER" id="PTHR46233">
    <property type="entry name" value="HYDROXYACYLGLUTATHIONE HYDROLASE GLOC"/>
    <property type="match status" value="1"/>
</dbReference>
<dbReference type="Proteomes" id="UP000516421">
    <property type="component" value="Chromosome"/>
</dbReference>
<sequence>MNTPAGNLIVDHPRYTIRSISVSDMDNNVYLLTSKQSGEQVLIDAADQFEQIKEFVRAAAEEDAPNTHSKSLKDVLTTHGHWDHIRALKDVSSHYSATTVAGQMDAGAIAEQEKVEVERTLLGDEELTYDSWILQTIHLTGHTPGSIAFVLDDEDEAYPTVIFTGDSLFPGGVGKTNSPEDFQNLLHDVKTKIFDRFDDSTVVLPGHGNATTLGVDRGNLEEWEERGW</sequence>
<dbReference type="KEGG" id="rama:IDM48_06545"/>
<evidence type="ECO:0000313" key="2">
    <source>
        <dbReference type="EMBL" id="QNV39083.1"/>
    </source>
</evidence>
<dbReference type="Pfam" id="PF00753">
    <property type="entry name" value="Lactamase_B"/>
    <property type="match status" value="1"/>
</dbReference>
<gene>
    <name evidence="2" type="ORF">IDM48_06545</name>
</gene>
<name>A0A7H2BHD7_9MICC</name>
<dbReference type="RefSeq" id="WP_068172954.1">
    <property type="nucleotide sequence ID" value="NZ_CP061538.1"/>
</dbReference>
<dbReference type="Gene3D" id="3.60.15.10">
    <property type="entry name" value="Ribonuclease Z/Hydroxyacylglutathione hydrolase-like"/>
    <property type="match status" value="1"/>
</dbReference>
<dbReference type="GO" id="GO:0016787">
    <property type="term" value="F:hydrolase activity"/>
    <property type="evidence" value="ECO:0007669"/>
    <property type="project" value="UniProtKB-KW"/>
</dbReference>
<keyword evidence="2" id="KW-0378">Hydrolase</keyword>
<dbReference type="SUPFAM" id="SSF56281">
    <property type="entry name" value="Metallo-hydrolase/oxidoreductase"/>
    <property type="match status" value="1"/>
</dbReference>
<reference evidence="2 3" key="1">
    <citation type="submission" date="2020-09" db="EMBL/GenBank/DDBJ databases">
        <title>Investigation of environmental microbe.</title>
        <authorList>
            <person name="Ou Y."/>
            <person name="Kang Q."/>
        </authorList>
    </citation>
    <scope>NUCLEOTIDE SEQUENCE [LARGE SCALE GENOMIC DNA]</scope>
    <source>
        <strain evidence="2 3">KJZ-9</strain>
    </source>
</reference>
<dbReference type="PANTHER" id="PTHR46233:SF1">
    <property type="entry name" value="CONSERVED PROTEIN"/>
    <property type="match status" value="1"/>
</dbReference>
<feature type="domain" description="Metallo-beta-lactamase" evidence="1">
    <location>
        <begin position="26"/>
        <end position="207"/>
    </location>
</feature>
<accession>A0A7H2BHD7</accession>
<dbReference type="AlphaFoldDB" id="A0A7H2BHD7"/>
<proteinExistence type="predicted"/>
<dbReference type="EMBL" id="CP061538">
    <property type="protein sequence ID" value="QNV39083.1"/>
    <property type="molecule type" value="Genomic_DNA"/>
</dbReference>
<dbReference type="CDD" id="cd06262">
    <property type="entry name" value="metallo-hydrolase-like_MBL-fold"/>
    <property type="match status" value="1"/>
</dbReference>
<dbReference type="InterPro" id="IPR051453">
    <property type="entry name" value="MBL_Glyoxalase_II"/>
</dbReference>
<keyword evidence="3" id="KW-1185">Reference proteome</keyword>
<evidence type="ECO:0000313" key="3">
    <source>
        <dbReference type="Proteomes" id="UP000516421"/>
    </source>
</evidence>
<evidence type="ECO:0000259" key="1">
    <source>
        <dbReference type="SMART" id="SM00849"/>
    </source>
</evidence>